<evidence type="ECO:0000256" key="7">
    <source>
        <dbReference type="ARBA" id="ARBA00022723"/>
    </source>
</evidence>
<dbReference type="Proteomes" id="UP001139369">
    <property type="component" value="Unassembled WGS sequence"/>
</dbReference>
<comment type="catalytic activity">
    <reaction evidence="1">
        <text>a beta-lactam + H2O = a substituted beta-amino acid</text>
        <dbReference type="Rhea" id="RHEA:20401"/>
        <dbReference type="ChEBI" id="CHEBI:15377"/>
        <dbReference type="ChEBI" id="CHEBI:35627"/>
        <dbReference type="ChEBI" id="CHEBI:140347"/>
        <dbReference type="EC" id="3.5.2.6"/>
    </reaction>
</comment>
<evidence type="ECO:0000256" key="12">
    <source>
        <dbReference type="ARBA" id="ARBA00023251"/>
    </source>
</evidence>
<dbReference type="PANTHER" id="PTHR42951:SF4">
    <property type="entry name" value="ACYL-COENZYME A THIOESTERASE MBLAC2"/>
    <property type="match status" value="1"/>
</dbReference>
<dbReference type="Gene3D" id="3.60.15.10">
    <property type="entry name" value="Ribonuclease Z/Hydroxyacylglutathione hydrolase-like"/>
    <property type="match status" value="1"/>
</dbReference>
<keyword evidence="9" id="KW-0574">Periplasm</keyword>
<evidence type="ECO:0000256" key="5">
    <source>
        <dbReference type="ARBA" id="ARBA00011245"/>
    </source>
</evidence>
<evidence type="ECO:0000259" key="13">
    <source>
        <dbReference type="SMART" id="SM00849"/>
    </source>
</evidence>
<comment type="similarity">
    <text evidence="4">Belongs to the metallo-beta-lactamase superfamily. Class-B beta-lactamase family.</text>
</comment>
<keyword evidence="12" id="KW-0046">Antibiotic resistance</keyword>
<dbReference type="RefSeq" id="WP_242177173.1">
    <property type="nucleotide sequence ID" value="NZ_JAKQYM010000001.1"/>
</dbReference>
<dbReference type="InterPro" id="IPR058199">
    <property type="entry name" value="BlaB//VIM/IMP-1"/>
</dbReference>
<name>A0A9X2ALP9_9FLAO</name>
<gene>
    <name evidence="14" type="primary">bla</name>
    <name evidence="14" type="ORF">MC378_02685</name>
</gene>
<evidence type="ECO:0000256" key="3">
    <source>
        <dbReference type="ARBA" id="ARBA00004418"/>
    </source>
</evidence>
<feature type="domain" description="Metallo-beta-lactamase" evidence="13">
    <location>
        <begin position="57"/>
        <end position="226"/>
    </location>
</feature>
<evidence type="ECO:0000256" key="10">
    <source>
        <dbReference type="ARBA" id="ARBA00022801"/>
    </source>
</evidence>
<evidence type="ECO:0000256" key="11">
    <source>
        <dbReference type="ARBA" id="ARBA00022833"/>
    </source>
</evidence>
<keyword evidence="10 14" id="KW-0378">Hydrolase</keyword>
<comment type="caution">
    <text evidence="14">The sequence shown here is derived from an EMBL/GenBank/DDBJ whole genome shotgun (WGS) entry which is preliminary data.</text>
</comment>
<dbReference type="AlphaFoldDB" id="A0A9X2ALP9"/>
<dbReference type="EC" id="3.5.2.6" evidence="6"/>
<evidence type="ECO:0000256" key="4">
    <source>
        <dbReference type="ARBA" id="ARBA00005250"/>
    </source>
</evidence>
<evidence type="ECO:0000256" key="8">
    <source>
        <dbReference type="ARBA" id="ARBA00022729"/>
    </source>
</evidence>
<dbReference type="InterPro" id="IPR050855">
    <property type="entry name" value="NDM-1-like"/>
</dbReference>
<comment type="subunit">
    <text evidence="5">Monomer.</text>
</comment>
<sequence length="244" mass="27332">MREALSLVAVLLSLISCTTKTNHQTIYKTDSLVIEQITPHIFKHVSYLQTDDFGYVPCNGMIYITDNKALVFDSPTTDEVSKELIKWIKTSKQSVINGIIVNHFHDDCLGGLKEFHKQNIASYANNRTINLARKDSITVPLYGFDKRLDLMLGSNKVITQFLGEGHTKDNIVSYVESENTLFGGCLIKSLKAKKGYLGNANISEWSSTVTKVKETFPKIKNIIPGHGKVGDAELLDYTIQLFKQ</sequence>
<evidence type="ECO:0000256" key="9">
    <source>
        <dbReference type="ARBA" id="ARBA00022764"/>
    </source>
</evidence>
<evidence type="ECO:0000313" key="14">
    <source>
        <dbReference type="EMBL" id="MCI2228059.1"/>
    </source>
</evidence>
<keyword evidence="11" id="KW-0862">Zinc</keyword>
<keyword evidence="15" id="KW-1185">Reference proteome</keyword>
<evidence type="ECO:0000313" key="15">
    <source>
        <dbReference type="Proteomes" id="UP001139369"/>
    </source>
</evidence>
<reference evidence="14" key="1">
    <citation type="submission" date="2022-02" db="EMBL/GenBank/DDBJ databases">
        <title>Polaribacter sp. MSW13, isolated from seawater.</title>
        <authorList>
            <person name="Kristyanto S."/>
            <person name="Jung J."/>
            <person name="Jeon C.O."/>
        </authorList>
    </citation>
    <scope>NUCLEOTIDE SEQUENCE</scope>
    <source>
        <strain evidence="14">MSW13</strain>
    </source>
</reference>
<dbReference type="GO" id="GO:0017001">
    <property type="term" value="P:antibiotic catabolic process"/>
    <property type="evidence" value="ECO:0007669"/>
    <property type="project" value="UniProtKB-ARBA"/>
</dbReference>
<dbReference type="SMART" id="SM00849">
    <property type="entry name" value="Lactamase_B"/>
    <property type="match status" value="1"/>
</dbReference>
<evidence type="ECO:0000256" key="1">
    <source>
        <dbReference type="ARBA" id="ARBA00001526"/>
    </source>
</evidence>
<accession>A0A9X2ALP9</accession>
<dbReference type="InterPro" id="IPR036866">
    <property type="entry name" value="RibonucZ/Hydroxyglut_hydro"/>
</dbReference>
<comment type="subcellular location">
    <subcellularLocation>
        <location evidence="3">Periplasm</location>
    </subcellularLocation>
</comment>
<dbReference type="GO" id="GO:0008800">
    <property type="term" value="F:beta-lactamase activity"/>
    <property type="evidence" value="ECO:0007669"/>
    <property type="project" value="UniProtKB-EC"/>
</dbReference>
<dbReference type="PANTHER" id="PTHR42951">
    <property type="entry name" value="METALLO-BETA-LACTAMASE DOMAIN-CONTAINING"/>
    <property type="match status" value="1"/>
</dbReference>
<dbReference type="PROSITE" id="PS51257">
    <property type="entry name" value="PROKAR_LIPOPROTEIN"/>
    <property type="match status" value="1"/>
</dbReference>
<dbReference type="SUPFAM" id="SSF56281">
    <property type="entry name" value="Metallo-hydrolase/oxidoreductase"/>
    <property type="match status" value="1"/>
</dbReference>
<dbReference type="InterPro" id="IPR001279">
    <property type="entry name" value="Metallo-B-lactamas"/>
</dbReference>
<comment type="cofactor">
    <cofactor evidence="2">
        <name>Zn(2+)</name>
        <dbReference type="ChEBI" id="CHEBI:29105"/>
    </cofactor>
</comment>
<organism evidence="14 15">
    <name type="scientific">Polaribacter marinus</name>
    <dbReference type="NCBI Taxonomy" id="2916838"/>
    <lineage>
        <taxon>Bacteria</taxon>
        <taxon>Pseudomonadati</taxon>
        <taxon>Bacteroidota</taxon>
        <taxon>Flavobacteriia</taxon>
        <taxon>Flavobacteriales</taxon>
        <taxon>Flavobacteriaceae</taxon>
    </lineage>
</organism>
<dbReference type="NCBIfam" id="NF033088">
    <property type="entry name" value="bla_subclass_B1"/>
    <property type="match status" value="1"/>
</dbReference>
<evidence type="ECO:0000256" key="6">
    <source>
        <dbReference type="ARBA" id="ARBA00012865"/>
    </source>
</evidence>
<dbReference type="Pfam" id="PF00753">
    <property type="entry name" value="Lactamase_B"/>
    <property type="match status" value="1"/>
</dbReference>
<keyword evidence="8" id="KW-0732">Signal</keyword>
<protein>
    <recommendedName>
        <fullName evidence="6">beta-lactamase</fullName>
        <ecNumber evidence="6">3.5.2.6</ecNumber>
    </recommendedName>
</protein>
<dbReference type="EMBL" id="JAKQYM010000001">
    <property type="protein sequence ID" value="MCI2228059.1"/>
    <property type="molecule type" value="Genomic_DNA"/>
</dbReference>
<evidence type="ECO:0000256" key="2">
    <source>
        <dbReference type="ARBA" id="ARBA00001947"/>
    </source>
</evidence>
<proteinExistence type="inferred from homology"/>
<dbReference type="CDD" id="cd16302">
    <property type="entry name" value="CcrA-like_MBL-B1"/>
    <property type="match status" value="1"/>
</dbReference>
<keyword evidence="7" id="KW-0479">Metal-binding</keyword>